<name>A0A1I0Q696_9FIRM</name>
<dbReference type="STRING" id="99656.SAMN05421659_10730"/>
<evidence type="ECO:0000313" key="2">
    <source>
        <dbReference type="Proteomes" id="UP000199701"/>
    </source>
</evidence>
<dbReference type="AlphaFoldDB" id="A0A1I0Q696"/>
<sequence>MLVINSDITYGVVEMDEIYVVISVYKNYNLVYTCRIL</sequence>
<evidence type="ECO:0000313" key="1">
    <source>
        <dbReference type="EMBL" id="SEW22498.1"/>
    </source>
</evidence>
<dbReference type="Proteomes" id="UP000199701">
    <property type="component" value="Unassembled WGS sequence"/>
</dbReference>
<keyword evidence="2" id="KW-1185">Reference proteome</keyword>
<dbReference type="EMBL" id="FOJI01000007">
    <property type="protein sequence ID" value="SEW22498.1"/>
    <property type="molecule type" value="Genomic_DNA"/>
</dbReference>
<gene>
    <name evidence="1" type="ORF">SAMN05421659_10730</name>
</gene>
<proteinExistence type="predicted"/>
<reference evidence="1 2" key="1">
    <citation type="submission" date="2016-10" db="EMBL/GenBank/DDBJ databases">
        <authorList>
            <person name="de Groot N.N."/>
        </authorList>
    </citation>
    <scope>NUCLEOTIDE SEQUENCE [LARGE SCALE GENOMIC DNA]</scope>
    <source>
        <strain evidence="1 2">DSM 9179</strain>
    </source>
</reference>
<organism evidence="1 2">
    <name type="scientific">[Clostridium] fimetarium</name>
    <dbReference type="NCBI Taxonomy" id="99656"/>
    <lineage>
        <taxon>Bacteria</taxon>
        <taxon>Bacillati</taxon>
        <taxon>Bacillota</taxon>
        <taxon>Clostridia</taxon>
        <taxon>Lachnospirales</taxon>
        <taxon>Lachnospiraceae</taxon>
    </lineage>
</organism>
<protein>
    <submittedName>
        <fullName evidence="1">Uncharacterized protein</fullName>
    </submittedName>
</protein>
<accession>A0A1I0Q696</accession>